<keyword evidence="6 9" id="KW-0862">Zinc</keyword>
<evidence type="ECO:0000256" key="6">
    <source>
        <dbReference type="ARBA" id="ARBA00022833"/>
    </source>
</evidence>
<organism evidence="15 16">
    <name type="scientific">Ectocarpus siliculosus</name>
    <name type="common">Brown alga</name>
    <name type="synonym">Conferva siliculosa</name>
    <dbReference type="NCBI Taxonomy" id="2880"/>
    <lineage>
        <taxon>Eukaryota</taxon>
        <taxon>Sar</taxon>
        <taxon>Stramenopiles</taxon>
        <taxon>Ochrophyta</taxon>
        <taxon>PX clade</taxon>
        <taxon>Phaeophyceae</taxon>
        <taxon>Ectocarpales</taxon>
        <taxon>Ectocarpaceae</taxon>
        <taxon>Ectocarpus</taxon>
    </lineage>
</organism>
<dbReference type="GO" id="GO:0006508">
    <property type="term" value="P:proteolysis"/>
    <property type="evidence" value="ECO:0007669"/>
    <property type="project" value="UniProtKB-KW"/>
</dbReference>
<dbReference type="Pfam" id="PF01433">
    <property type="entry name" value="Peptidase_M1"/>
    <property type="match status" value="1"/>
</dbReference>
<protein>
    <recommendedName>
        <fullName evidence="11">Aminopeptidase</fullName>
        <ecNumber evidence="11">3.4.11.-</ecNumber>
    </recommendedName>
</protein>
<dbReference type="InterPro" id="IPR014782">
    <property type="entry name" value="Peptidase_M1_dom"/>
</dbReference>
<proteinExistence type="inferred from homology"/>
<dbReference type="MEROPS" id="M01.010"/>
<dbReference type="GO" id="GO:0042277">
    <property type="term" value="F:peptide binding"/>
    <property type="evidence" value="ECO:0007669"/>
    <property type="project" value="TreeGrafter"/>
</dbReference>
<keyword evidence="5 11" id="KW-0378">Hydrolase</keyword>
<dbReference type="InterPro" id="IPR045357">
    <property type="entry name" value="Aminopeptidase_N-like_N"/>
</dbReference>
<evidence type="ECO:0000256" key="4">
    <source>
        <dbReference type="ARBA" id="ARBA00022723"/>
    </source>
</evidence>
<feature type="binding site" evidence="9">
    <location>
        <position position="349"/>
    </location>
    <ligand>
        <name>Zn(2+)</name>
        <dbReference type="ChEBI" id="CHEBI:29105"/>
        <note>catalytic</note>
    </ligand>
</feature>
<dbReference type="eggNOG" id="KOG1046">
    <property type="taxonomic scope" value="Eukaryota"/>
</dbReference>
<accession>D7FH13</accession>
<comment type="cofactor">
    <cofactor evidence="9 11">
        <name>Zn(2+)</name>
        <dbReference type="ChEBI" id="CHEBI:29105"/>
    </cofactor>
    <text evidence="9 11">Binds 1 zinc ion per subunit.</text>
</comment>
<dbReference type="OMA" id="NGVCIRN"/>
<evidence type="ECO:0000256" key="10">
    <source>
        <dbReference type="PIRSR" id="PIRSR634016-4"/>
    </source>
</evidence>
<feature type="site" description="Transition state stabilizer" evidence="10">
    <location>
        <position position="433"/>
    </location>
</feature>
<dbReference type="FunFam" id="2.60.40.1730:FF:000002">
    <property type="entry name" value="Aminopeptidase"/>
    <property type="match status" value="1"/>
</dbReference>
<dbReference type="InterPro" id="IPR001930">
    <property type="entry name" value="Peptidase_M1"/>
</dbReference>
<gene>
    <name evidence="15" type="ORF">Esi_0104_0052</name>
</gene>
<dbReference type="InterPro" id="IPR024571">
    <property type="entry name" value="ERAP1-like_C_dom"/>
</dbReference>
<dbReference type="InterPro" id="IPR027268">
    <property type="entry name" value="Peptidase_M4/M1_CTD_sf"/>
</dbReference>
<dbReference type="InterPro" id="IPR042097">
    <property type="entry name" value="Aminopeptidase_N-like_N_sf"/>
</dbReference>
<dbReference type="GO" id="GO:0043171">
    <property type="term" value="P:peptide catabolic process"/>
    <property type="evidence" value="ECO:0007669"/>
    <property type="project" value="TreeGrafter"/>
</dbReference>
<evidence type="ECO:0000313" key="15">
    <source>
        <dbReference type="EMBL" id="CBJ28391.1"/>
    </source>
</evidence>
<evidence type="ECO:0000259" key="14">
    <source>
        <dbReference type="Pfam" id="PF17900"/>
    </source>
</evidence>
<keyword evidence="2 11" id="KW-0031">Aminopeptidase</keyword>
<dbReference type="Gene3D" id="2.60.40.1910">
    <property type="match status" value="1"/>
</dbReference>
<dbReference type="CDD" id="cd09601">
    <property type="entry name" value="M1_APN-Q_like"/>
    <property type="match status" value="1"/>
</dbReference>
<dbReference type="GO" id="GO:0005737">
    <property type="term" value="C:cytoplasm"/>
    <property type="evidence" value="ECO:0007669"/>
    <property type="project" value="TreeGrafter"/>
</dbReference>
<comment type="similarity">
    <text evidence="1 11">Belongs to the peptidase M1 family.</text>
</comment>
<dbReference type="PANTHER" id="PTHR11533:SF174">
    <property type="entry name" value="PUROMYCIN-SENSITIVE AMINOPEPTIDASE-RELATED"/>
    <property type="match status" value="1"/>
</dbReference>
<evidence type="ECO:0000313" key="16">
    <source>
        <dbReference type="Proteomes" id="UP000002630"/>
    </source>
</evidence>
<feature type="binding site" evidence="9">
    <location>
        <position position="326"/>
    </location>
    <ligand>
        <name>Zn(2+)</name>
        <dbReference type="ChEBI" id="CHEBI:29105"/>
        <note>catalytic</note>
    </ligand>
</feature>
<feature type="active site" description="Proton acceptor" evidence="8">
    <location>
        <position position="327"/>
    </location>
</feature>
<evidence type="ECO:0000259" key="12">
    <source>
        <dbReference type="Pfam" id="PF01433"/>
    </source>
</evidence>
<evidence type="ECO:0000256" key="1">
    <source>
        <dbReference type="ARBA" id="ARBA00010136"/>
    </source>
</evidence>
<evidence type="ECO:0000256" key="5">
    <source>
        <dbReference type="ARBA" id="ARBA00022801"/>
    </source>
</evidence>
<dbReference type="OrthoDB" id="10031169at2759"/>
<dbReference type="SUPFAM" id="SSF63737">
    <property type="entry name" value="Leukotriene A4 hydrolase N-terminal domain"/>
    <property type="match status" value="1"/>
</dbReference>
<dbReference type="STRING" id="2880.D7FH13"/>
<dbReference type="Pfam" id="PF11838">
    <property type="entry name" value="ERAP1_C"/>
    <property type="match status" value="1"/>
</dbReference>
<evidence type="ECO:0000256" key="7">
    <source>
        <dbReference type="ARBA" id="ARBA00023049"/>
    </source>
</evidence>
<dbReference type="GO" id="GO:0005615">
    <property type="term" value="C:extracellular space"/>
    <property type="evidence" value="ECO:0007669"/>
    <property type="project" value="TreeGrafter"/>
</dbReference>
<evidence type="ECO:0000259" key="13">
    <source>
        <dbReference type="Pfam" id="PF11838"/>
    </source>
</evidence>
<name>D7FH13_ECTSI</name>
<dbReference type="Pfam" id="PF17900">
    <property type="entry name" value="Peptidase_M1_N"/>
    <property type="match status" value="1"/>
</dbReference>
<dbReference type="SUPFAM" id="SSF55486">
    <property type="entry name" value="Metalloproteases ('zincins'), catalytic domain"/>
    <property type="match status" value="1"/>
</dbReference>
<keyword evidence="3 11" id="KW-0645">Protease</keyword>
<evidence type="ECO:0000256" key="2">
    <source>
        <dbReference type="ARBA" id="ARBA00022438"/>
    </source>
</evidence>
<dbReference type="Gene3D" id="1.10.390.10">
    <property type="entry name" value="Neutral Protease Domain 2"/>
    <property type="match status" value="1"/>
</dbReference>
<feature type="domain" description="Aminopeptidase N-like N-terminal" evidence="14">
    <location>
        <begin position="16"/>
        <end position="218"/>
    </location>
</feature>
<sequence length="923" mass="101258">MEGQKTSCRLPDTVVPVKYTLRYHDLDLDRCTFAGSVAIDCEVKSEVKTVELHALELWVTSAEAVMDDGGGGGKAGGGQKKLSTVRTEYDSKAQTVTLCFVEALPVGGVKLELSFEGSINDKLAGLYRSKYTGPDGETKTMAVTQFEATDARRAFPCWDEPAIKARFELEVLAPLDRRVVSNTPVMMSNEETAELPSGRKERRRRWRFAETPVMSTYLLALVIGEFDFVSAYNASGVLTTVYTPVGKAEQGRFALHVASKALEYYAETVFKVPYPLQKSDLLAIPDFAAGAMENWGCVTYREARLLVHEATSSTATKKAIARTVCHELAHQWFGNLVTMEWWDALWLNEGFARYMEFVAVDHIFPEWDIWSALRRAELGRLASTFPSTSHARAAMALDSLVASHPIEVKSAVMIEEQVDNPDQINEIFDAISYAKGASVIRMLAGHLGVAEFMRGIHDYLVKHSYGNARSDDLWAALGNVTGKDVGALMDTWTRKVGYPVLTLAEDGSTSQARFLAMAEDPATATAASAKGDDGGQGTVWRIPARVVWEGAGEGEELVVMLEGESGAEGGRKLKEKVQELQAAGKWFKINAGQRGFFKVNYNEGGWTNLSRAMQTRAISPADRAGAVSDAFSLAAAGRASTGVALGLASKLRDDPDSLVRQTVVSSLLDLISLYSEETFFGKFQELVRSICLPMWESITWTAAEGEPQRVATLRPLLLRTLHLSGSVEVDEEALRRFDAYVNDRAGSAPPADLRYVILATAVGVRGDSAFRQVIEIYRTSDSGEEKRQCLSAIGKARDAALLSEAMGFILDSGEVRLQDAGLSLASLATSALGSKLVWTAFRERYVELHDRFSDTGFIWPMLVGSAVMGPRTPEHLTELEAFFNDAPKPVGAGERKWLQNFEKLRVQVAQLARDRNTVPQALR</sequence>
<dbReference type="FunFam" id="1.10.390.10:FF:000001">
    <property type="entry name" value="Aminopeptidase"/>
    <property type="match status" value="1"/>
</dbReference>
<dbReference type="InterPro" id="IPR034016">
    <property type="entry name" value="M1_APN-typ"/>
</dbReference>
<dbReference type="PANTHER" id="PTHR11533">
    <property type="entry name" value="PROTEASE M1 ZINC METALLOPROTEASE"/>
    <property type="match status" value="1"/>
</dbReference>
<dbReference type="AlphaFoldDB" id="D7FH13"/>
<dbReference type="InterPro" id="IPR050344">
    <property type="entry name" value="Peptidase_M1_aminopeptidases"/>
</dbReference>
<evidence type="ECO:0000256" key="11">
    <source>
        <dbReference type="RuleBase" id="RU364040"/>
    </source>
</evidence>
<reference evidence="15 16" key="1">
    <citation type="journal article" date="2010" name="Nature">
        <title>The Ectocarpus genome and the independent evolution of multicellularity in brown algae.</title>
        <authorList>
            <person name="Cock J.M."/>
            <person name="Sterck L."/>
            <person name="Rouze P."/>
            <person name="Scornet D."/>
            <person name="Allen A.E."/>
            <person name="Amoutzias G."/>
            <person name="Anthouard V."/>
            <person name="Artiguenave F."/>
            <person name="Aury J.M."/>
            <person name="Badger J.H."/>
            <person name="Beszteri B."/>
            <person name="Billiau K."/>
            <person name="Bonnet E."/>
            <person name="Bothwell J.H."/>
            <person name="Bowler C."/>
            <person name="Boyen C."/>
            <person name="Brownlee C."/>
            <person name="Carrano C.J."/>
            <person name="Charrier B."/>
            <person name="Cho G.Y."/>
            <person name="Coelho S.M."/>
            <person name="Collen J."/>
            <person name="Corre E."/>
            <person name="Da Silva C."/>
            <person name="Delage L."/>
            <person name="Delaroque N."/>
            <person name="Dittami S.M."/>
            <person name="Doulbeau S."/>
            <person name="Elias M."/>
            <person name="Farnham G."/>
            <person name="Gachon C.M."/>
            <person name="Gschloessl B."/>
            <person name="Heesch S."/>
            <person name="Jabbari K."/>
            <person name="Jubin C."/>
            <person name="Kawai H."/>
            <person name="Kimura K."/>
            <person name="Kloareg B."/>
            <person name="Kupper F.C."/>
            <person name="Lang D."/>
            <person name="Le Bail A."/>
            <person name="Leblanc C."/>
            <person name="Lerouge P."/>
            <person name="Lohr M."/>
            <person name="Lopez P.J."/>
            <person name="Martens C."/>
            <person name="Maumus F."/>
            <person name="Michel G."/>
            <person name="Miranda-Saavedra D."/>
            <person name="Morales J."/>
            <person name="Moreau H."/>
            <person name="Motomura T."/>
            <person name="Nagasato C."/>
            <person name="Napoli C.A."/>
            <person name="Nelson D.R."/>
            <person name="Nyvall-Collen P."/>
            <person name="Peters A.F."/>
            <person name="Pommier C."/>
            <person name="Potin P."/>
            <person name="Poulain J."/>
            <person name="Quesneville H."/>
            <person name="Read B."/>
            <person name="Rensing S.A."/>
            <person name="Ritter A."/>
            <person name="Rousvoal S."/>
            <person name="Samanta M."/>
            <person name="Samson G."/>
            <person name="Schroeder D.C."/>
            <person name="Segurens B."/>
            <person name="Strittmatter M."/>
            <person name="Tonon T."/>
            <person name="Tregear J.W."/>
            <person name="Valentin K."/>
            <person name="von Dassow P."/>
            <person name="Yamagishi T."/>
            <person name="Van de Peer Y."/>
            <person name="Wincker P."/>
        </authorList>
    </citation>
    <scope>NUCLEOTIDE SEQUENCE [LARGE SCALE GENOMIC DNA]</scope>
    <source>
        <strain evidence="16">Ec32 / CCAP1310/4</strain>
    </source>
</reference>
<dbReference type="Gene3D" id="2.60.40.1730">
    <property type="entry name" value="tricorn interacting facor f3 domain"/>
    <property type="match status" value="1"/>
</dbReference>
<dbReference type="Gene3D" id="1.25.50.20">
    <property type="match status" value="1"/>
</dbReference>
<dbReference type="GO" id="GO:0016020">
    <property type="term" value="C:membrane"/>
    <property type="evidence" value="ECO:0007669"/>
    <property type="project" value="TreeGrafter"/>
</dbReference>
<dbReference type="InParanoid" id="D7FH13"/>
<dbReference type="PRINTS" id="PR00756">
    <property type="entry name" value="ALADIPTASE"/>
</dbReference>
<dbReference type="EMBL" id="FN647726">
    <property type="protein sequence ID" value="CBJ28391.1"/>
    <property type="molecule type" value="Genomic_DNA"/>
</dbReference>
<dbReference type="GO" id="GO:0008270">
    <property type="term" value="F:zinc ion binding"/>
    <property type="evidence" value="ECO:0007669"/>
    <property type="project" value="UniProtKB-UniRule"/>
</dbReference>
<feature type="domain" description="Peptidase M1 membrane alanine aminopeptidase" evidence="12">
    <location>
        <begin position="253"/>
        <end position="492"/>
    </location>
</feature>
<feature type="binding site" evidence="9">
    <location>
        <position position="330"/>
    </location>
    <ligand>
        <name>Zn(2+)</name>
        <dbReference type="ChEBI" id="CHEBI:29105"/>
        <note>catalytic</note>
    </ligand>
</feature>
<dbReference type="GO" id="GO:0070006">
    <property type="term" value="F:metalloaminopeptidase activity"/>
    <property type="evidence" value="ECO:0007669"/>
    <property type="project" value="TreeGrafter"/>
</dbReference>
<keyword evidence="4 9" id="KW-0479">Metal-binding</keyword>
<dbReference type="EMBL" id="FN649752">
    <property type="protein sequence ID" value="CBJ28391.1"/>
    <property type="molecule type" value="Genomic_DNA"/>
</dbReference>
<keyword evidence="7 11" id="KW-0482">Metalloprotease</keyword>
<evidence type="ECO:0000256" key="3">
    <source>
        <dbReference type="ARBA" id="ARBA00022670"/>
    </source>
</evidence>
<evidence type="ECO:0000256" key="9">
    <source>
        <dbReference type="PIRSR" id="PIRSR634016-3"/>
    </source>
</evidence>
<dbReference type="EC" id="3.4.11.-" evidence="11"/>
<evidence type="ECO:0000256" key="8">
    <source>
        <dbReference type="PIRSR" id="PIRSR634016-1"/>
    </source>
</evidence>
<keyword evidence="16" id="KW-1185">Reference proteome</keyword>
<dbReference type="Proteomes" id="UP000002630">
    <property type="component" value="Linkage Group LG27"/>
</dbReference>
<feature type="domain" description="ERAP1-like C-terminal" evidence="13">
    <location>
        <begin position="586"/>
        <end position="905"/>
    </location>
</feature>